<feature type="transmembrane region" description="Helical" evidence="1">
    <location>
        <begin position="63"/>
        <end position="81"/>
    </location>
</feature>
<dbReference type="Gene3D" id="2.60.120.430">
    <property type="entry name" value="Galactose-binding lectin"/>
    <property type="match status" value="1"/>
</dbReference>
<feature type="transmembrane region" description="Helical" evidence="1">
    <location>
        <begin position="88"/>
        <end position="107"/>
    </location>
</feature>
<dbReference type="NCBIfam" id="NF037970">
    <property type="entry name" value="vanZ_1"/>
    <property type="match status" value="1"/>
</dbReference>
<dbReference type="AlphaFoldDB" id="A0A3B0ZSY8"/>
<gene>
    <name evidence="3" type="ORF">MNBD_GAMMA21-3</name>
</gene>
<keyword evidence="1" id="KW-0812">Transmembrane</keyword>
<keyword evidence="1" id="KW-0472">Membrane</keyword>
<evidence type="ECO:0000256" key="1">
    <source>
        <dbReference type="SAM" id="Phobius"/>
    </source>
</evidence>
<evidence type="ECO:0000313" key="3">
    <source>
        <dbReference type="EMBL" id="VAW90562.1"/>
    </source>
</evidence>
<protein>
    <recommendedName>
        <fullName evidence="2">VanZ-like domain-containing protein</fullName>
    </recommendedName>
</protein>
<dbReference type="InterPro" id="IPR006976">
    <property type="entry name" value="VanZ-like"/>
</dbReference>
<reference evidence="3" key="1">
    <citation type="submission" date="2018-06" db="EMBL/GenBank/DDBJ databases">
        <authorList>
            <person name="Zhirakovskaya E."/>
        </authorList>
    </citation>
    <scope>NUCLEOTIDE SEQUENCE</scope>
</reference>
<name>A0A3B0ZSY8_9ZZZZ</name>
<accession>A0A3B0ZSY8</accession>
<feature type="transmembrane region" description="Helical" evidence="1">
    <location>
        <begin position="33"/>
        <end position="51"/>
    </location>
</feature>
<organism evidence="3">
    <name type="scientific">hydrothermal vent metagenome</name>
    <dbReference type="NCBI Taxonomy" id="652676"/>
    <lineage>
        <taxon>unclassified sequences</taxon>
        <taxon>metagenomes</taxon>
        <taxon>ecological metagenomes</taxon>
    </lineage>
</organism>
<dbReference type="Pfam" id="PF04892">
    <property type="entry name" value="VanZ"/>
    <property type="match status" value="1"/>
</dbReference>
<proteinExistence type="predicted"/>
<feature type="non-terminal residue" evidence="3">
    <location>
        <position position="1"/>
    </location>
</feature>
<evidence type="ECO:0000259" key="2">
    <source>
        <dbReference type="Pfam" id="PF04892"/>
    </source>
</evidence>
<feature type="domain" description="VanZ-like" evidence="2">
    <location>
        <begin position="7"/>
        <end position="79"/>
    </location>
</feature>
<feature type="transmembrane region" description="Helical" evidence="1">
    <location>
        <begin position="6"/>
        <end position="26"/>
    </location>
</feature>
<dbReference type="EMBL" id="UOFR01000001">
    <property type="protein sequence ID" value="VAW90562.1"/>
    <property type="molecule type" value="Genomic_DNA"/>
</dbReference>
<keyword evidence="1" id="KW-1133">Transmembrane helix</keyword>
<sequence>EIWNLGHLFGFLILWLFMINLFPVFYPDSIRRVGLVFLIMLAASAAIEIIQHYIGRSASVKDVGLNIAGTMIAMSIVILRYRTFRKMSYGVVVIFILVVFVLIWPTVKIFIDEINISRQFPVLSDFTTPFESGRWQSSDADMVLVKEKDLTVLDVVLLPENKYSSVALNSFGQGWEKYRELVIELNNTMELDIPLVLRLHDKHHKKYNNQHSDRFNRSINLAPGYREIIIPIIDLYNSPRDRKMDVNNIESIMIFAININKKKHFRIYKVFLR</sequence>